<dbReference type="EMBL" id="JANPWB010000002">
    <property type="protein sequence ID" value="KAJ1206221.1"/>
    <property type="molecule type" value="Genomic_DNA"/>
</dbReference>
<accession>A0AAV7W0J3</accession>
<evidence type="ECO:0000256" key="1">
    <source>
        <dbReference type="SAM" id="MobiDB-lite"/>
    </source>
</evidence>
<organism evidence="2 3">
    <name type="scientific">Pleurodeles waltl</name>
    <name type="common">Iberian ribbed newt</name>
    <dbReference type="NCBI Taxonomy" id="8319"/>
    <lineage>
        <taxon>Eukaryota</taxon>
        <taxon>Metazoa</taxon>
        <taxon>Chordata</taxon>
        <taxon>Craniata</taxon>
        <taxon>Vertebrata</taxon>
        <taxon>Euteleostomi</taxon>
        <taxon>Amphibia</taxon>
        <taxon>Batrachia</taxon>
        <taxon>Caudata</taxon>
        <taxon>Salamandroidea</taxon>
        <taxon>Salamandridae</taxon>
        <taxon>Pleurodelinae</taxon>
        <taxon>Pleurodeles</taxon>
    </lineage>
</organism>
<name>A0AAV7W0J3_PLEWA</name>
<protein>
    <submittedName>
        <fullName evidence="2">Uncharacterized protein</fullName>
    </submittedName>
</protein>
<proteinExistence type="predicted"/>
<dbReference type="AlphaFoldDB" id="A0AAV7W0J3"/>
<gene>
    <name evidence="2" type="ORF">NDU88_001630</name>
</gene>
<dbReference type="Proteomes" id="UP001066276">
    <property type="component" value="Chromosome 1_2"/>
</dbReference>
<feature type="region of interest" description="Disordered" evidence="1">
    <location>
        <begin position="121"/>
        <end position="157"/>
    </location>
</feature>
<reference evidence="2" key="1">
    <citation type="journal article" date="2022" name="bioRxiv">
        <title>Sequencing and chromosome-scale assembly of the giantPleurodeles waltlgenome.</title>
        <authorList>
            <person name="Brown T."/>
            <person name="Elewa A."/>
            <person name="Iarovenko S."/>
            <person name="Subramanian E."/>
            <person name="Araus A.J."/>
            <person name="Petzold A."/>
            <person name="Susuki M."/>
            <person name="Suzuki K.-i.T."/>
            <person name="Hayashi T."/>
            <person name="Toyoda A."/>
            <person name="Oliveira C."/>
            <person name="Osipova E."/>
            <person name="Leigh N.D."/>
            <person name="Simon A."/>
            <person name="Yun M.H."/>
        </authorList>
    </citation>
    <scope>NUCLEOTIDE SEQUENCE</scope>
    <source>
        <strain evidence="2">20211129_DDA</strain>
        <tissue evidence="2">Liver</tissue>
    </source>
</reference>
<comment type="caution">
    <text evidence="2">The sequence shown here is derived from an EMBL/GenBank/DDBJ whole genome shotgun (WGS) entry which is preliminary data.</text>
</comment>
<evidence type="ECO:0000313" key="2">
    <source>
        <dbReference type="EMBL" id="KAJ1206221.1"/>
    </source>
</evidence>
<keyword evidence="3" id="KW-1185">Reference proteome</keyword>
<evidence type="ECO:0000313" key="3">
    <source>
        <dbReference type="Proteomes" id="UP001066276"/>
    </source>
</evidence>
<sequence length="157" mass="17460">MERLAWYPHHRPTRISSPPPADIVFPFSGASTSALLLYQLCRGRPSACRPPDRNPTRRPPCMQSLLASPAVTDSLRWKPQFLTDLGGGADLQYLAEHLFFSFFNTSWHPIHWGDPTSPGILSPACSPRLPRSHQLQERSRTRTSAPPPTSPVAASRP</sequence>